<dbReference type="InterPro" id="IPR036388">
    <property type="entry name" value="WH-like_DNA-bd_sf"/>
</dbReference>
<evidence type="ECO:0000313" key="3">
    <source>
        <dbReference type="EMBL" id="SFE29187.1"/>
    </source>
</evidence>
<dbReference type="PANTHER" id="PTHR33169">
    <property type="entry name" value="PADR-FAMILY TRANSCRIPTIONAL REGULATOR"/>
    <property type="match status" value="1"/>
</dbReference>
<feature type="region of interest" description="Disordered" evidence="1">
    <location>
        <begin position="191"/>
        <end position="210"/>
    </location>
</feature>
<gene>
    <name evidence="3" type="ORF">SAMN02787118_101228</name>
</gene>
<evidence type="ECO:0000313" key="4">
    <source>
        <dbReference type="Proteomes" id="UP000181942"/>
    </source>
</evidence>
<feature type="domain" description="Transcription regulator PadR N-terminal" evidence="2">
    <location>
        <begin position="22"/>
        <end position="95"/>
    </location>
</feature>
<dbReference type="SUPFAM" id="SSF46785">
    <property type="entry name" value="Winged helix' DNA-binding domain"/>
    <property type="match status" value="1"/>
</dbReference>
<dbReference type="InterPro" id="IPR052509">
    <property type="entry name" value="Metal_resp_DNA-bind_regulator"/>
</dbReference>
<dbReference type="AlphaFoldDB" id="A0A1I1ZBW6"/>
<evidence type="ECO:0000259" key="2">
    <source>
        <dbReference type="Pfam" id="PF03551"/>
    </source>
</evidence>
<dbReference type="InterPro" id="IPR005149">
    <property type="entry name" value="Tscrpt_reg_PadR_N"/>
</dbReference>
<proteinExistence type="predicted"/>
<accession>A0A1I1ZBW6</accession>
<dbReference type="Proteomes" id="UP000181942">
    <property type="component" value="Unassembled WGS sequence"/>
</dbReference>
<dbReference type="STRING" id="68239.GCA_000745715_04049"/>
<sequence>MYRGGDVHRWCGTMRGMLELAILGFLYAAPLHGYELRKRITALTGHVKPVAESTLYPAIKRLEKAGLLARATQPGSVAAPRHVLTLTEEGRSELRRRLADPVQRDITDENRWFTVLAFLRHLADPPAQAAVLRRRLAFLEEPASFFYEGDRPLRAEELDDPFRQGILTIARATSRAELTWLRGTIDSLEGNVRDASPDRPSSAAGPSTLR</sequence>
<evidence type="ECO:0000256" key="1">
    <source>
        <dbReference type="SAM" id="MobiDB-lite"/>
    </source>
</evidence>
<dbReference type="InterPro" id="IPR036390">
    <property type="entry name" value="WH_DNA-bd_sf"/>
</dbReference>
<dbReference type="Pfam" id="PF03551">
    <property type="entry name" value="PadR"/>
    <property type="match status" value="1"/>
</dbReference>
<name>A0A1I1ZBW6_9ACTN</name>
<organism evidence="3 4">
    <name type="scientific">Streptomyces mirabilis</name>
    <dbReference type="NCBI Taxonomy" id="68239"/>
    <lineage>
        <taxon>Bacteria</taxon>
        <taxon>Bacillati</taxon>
        <taxon>Actinomycetota</taxon>
        <taxon>Actinomycetes</taxon>
        <taxon>Kitasatosporales</taxon>
        <taxon>Streptomycetaceae</taxon>
        <taxon>Streptomyces</taxon>
    </lineage>
</organism>
<dbReference type="PANTHER" id="PTHR33169:SF26">
    <property type="entry name" value="CONSERVED PROTEIN"/>
    <property type="match status" value="1"/>
</dbReference>
<dbReference type="EMBL" id="FONR01000001">
    <property type="protein sequence ID" value="SFE29187.1"/>
    <property type="molecule type" value="Genomic_DNA"/>
</dbReference>
<dbReference type="Gene3D" id="1.10.10.10">
    <property type="entry name" value="Winged helix-like DNA-binding domain superfamily/Winged helix DNA-binding domain"/>
    <property type="match status" value="1"/>
</dbReference>
<reference evidence="3 4" key="1">
    <citation type="submission" date="2016-10" db="EMBL/GenBank/DDBJ databases">
        <authorList>
            <person name="de Groot N.N."/>
        </authorList>
    </citation>
    <scope>NUCLEOTIDE SEQUENCE [LARGE SCALE GENOMIC DNA]</scope>
    <source>
        <strain evidence="3 4">OK461</strain>
    </source>
</reference>
<protein>
    <submittedName>
        <fullName evidence="3">Transcriptional regulator, PadR family</fullName>
    </submittedName>
</protein>